<name>A0A4R1HB08_9GAMM</name>
<evidence type="ECO:0008006" key="4">
    <source>
        <dbReference type="Google" id="ProtNLM"/>
    </source>
</evidence>
<evidence type="ECO:0000313" key="2">
    <source>
        <dbReference type="EMBL" id="TCK17375.1"/>
    </source>
</evidence>
<evidence type="ECO:0000313" key="3">
    <source>
        <dbReference type="Proteomes" id="UP000295707"/>
    </source>
</evidence>
<proteinExistence type="predicted"/>
<reference evidence="2 3" key="1">
    <citation type="submission" date="2019-03" db="EMBL/GenBank/DDBJ databases">
        <title>Genomic Encyclopedia of Type Strains, Phase IV (KMG-IV): sequencing the most valuable type-strain genomes for metagenomic binning, comparative biology and taxonomic classification.</title>
        <authorList>
            <person name="Goeker M."/>
        </authorList>
    </citation>
    <scope>NUCLEOTIDE SEQUENCE [LARGE SCALE GENOMIC DNA]</scope>
    <source>
        <strain evidence="2 3">DSM 19610</strain>
    </source>
</reference>
<dbReference type="RefSeq" id="WP_132971257.1">
    <property type="nucleotide sequence ID" value="NZ_SMFX01000001.1"/>
</dbReference>
<sequence length="167" mass="19111">MSKALIFMVFVLVSGCAPVTVQRTDGPVPLAVRVDDAAYWLEEWNRIRDLPDDMLQRTLQTRERDFAKFPTPRSRLRLSLLLAEGPKSVRDQPRALTLLKGLDTSRASDSAKALAVLLEQIVEEQLWSRDKINELKSGLKQADTRVEELERQLQELTNIEQSIQQRN</sequence>
<protein>
    <recommendedName>
        <fullName evidence="4">YfhG lipoprotein</fullName>
    </recommendedName>
</protein>
<organism evidence="2 3">
    <name type="scientific">Thiogranum longum</name>
    <dbReference type="NCBI Taxonomy" id="1537524"/>
    <lineage>
        <taxon>Bacteria</taxon>
        <taxon>Pseudomonadati</taxon>
        <taxon>Pseudomonadota</taxon>
        <taxon>Gammaproteobacteria</taxon>
        <taxon>Chromatiales</taxon>
        <taxon>Ectothiorhodospiraceae</taxon>
        <taxon>Thiogranum</taxon>
    </lineage>
</organism>
<dbReference type="EMBL" id="SMFX01000001">
    <property type="protein sequence ID" value="TCK17375.1"/>
    <property type="molecule type" value="Genomic_DNA"/>
</dbReference>
<evidence type="ECO:0000256" key="1">
    <source>
        <dbReference type="SAM" id="Coils"/>
    </source>
</evidence>
<gene>
    <name evidence="2" type="ORF">DFR30_0604</name>
</gene>
<keyword evidence="3" id="KW-1185">Reference proteome</keyword>
<keyword evidence="1" id="KW-0175">Coiled coil</keyword>
<dbReference type="PROSITE" id="PS51257">
    <property type="entry name" value="PROKAR_LIPOPROTEIN"/>
    <property type="match status" value="1"/>
</dbReference>
<dbReference type="Proteomes" id="UP000295707">
    <property type="component" value="Unassembled WGS sequence"/>
</dbReference>
<accession>A0A4R1HB08</accession>
<dbReference type="AlphaFoldDB" id="A0A4R1HB08"/>
<comment type="caution">
    <text evidence="2">The sequence shown here is derived from an EMBL/GenBank/DDBJ whole genome shotgun (WGS) entry which is preliminary data.</text>
</comment>
<feature type="coiled-coil region" evidence="1">
    <location>
        <begin position="132"/>
        <end position="166"/>
    </location>
</feature>